<organism evidence="1 2">
    <name type="scientific">Camelus bactrianus</name>
    <name type="common">Bactrian camel</name>
    <dbReference type="NCBI Taxonomy" id="9837"/>
    <lineage>
        <taxon>Eukaryota</taxon>
        <taxon>Metazoa</taxon>
        <taxon>Chordata</taxon>
        <taxon>Craniata</taxon>
        <taxon>Vertebrata</taxon>
        <taxon>Euteleostomi</taxon>
        <taxon>Mammalia</taxon>
        <taxon>Eutheria</taxon>
        <taxon>Laurasiatheria</taxon>
        <taxon>Artiodactyla</taxon>
        <taxon>Tylopoda</taxon>
        <taxon>Camelidae</taxon>
        <taxon>Camelus</taxon>
    </lineage>
</organism>
<keyword evidence="1" id="KW-1185">Reference proteome</keyword>
<evidence type="ECO:0000313" key="2">
    <source>
        <dbReference type="RefSeq" id="XP_074212861.1"/>
    </source>
</evidence>
<proteinExistence type="predicted"/>
<evidence type="ECO:0000313" key="1">
    <source>
        <dbReference type="Proteomes" id="UP001732780"/>
    </source>
</evidence>
<accession>A0AC58PS67</accession>
<name>A0AC58PS67_CAMBA</name>
<protein>
    <submittedName>
        <fullName evidence="2">Ubiquitin recognition factor in ER-associated degradation protein 1 isoform X2</fullName>
    </submittedName>
</protein>
<dbReference type="Proteomes" id="UP001732780">
    <property type="component" value="Chromosome 32"/>
</dbReference>
<reference evidence="2" key="1">
    <citation type="submission" date="2025-08" db="UniProtKB">
        <authorList>
            <consortium name="RefSeq"/>
        </authorList>
    </citation>
    <scope>IDENTIFICATION</scope>
    <source>
        <tissue evidence="2">Blood</tissue>
    </source>
</reference>
<sequence length="282" mass="31133">MQAEPSAHVSPEVQLRHFRLSPRASALGGGGGCEEEEGGGGRRRRRRRRRLWLLPPQRSLATRSCEAAASTMMMQNLLLEEGGLVQVESVNLQVATYSKFQPQSPDFLDITNPKAVLENALRNFACLTTGDVIAINYNEKIYELRVMETKPDKAVSIIECDMNVDFDAPLGYKEPERQVQHEESAEGDADPSGYAGELGFRAFSGSGNRLDGKKKGVEPSPSPIKPGDIKRGIPNYEFKLGKITFIRNSRPLVKKVEEDEAGGRFVAFSGEGQSLRKKGRKP</sequence>
<gene>
    <name evidence="2" type="primary">UFD1</name>
</gene>
<dbReference type="RefSeq" id="XP_074212861.1">
    <property type="nucleotide sequence ID" value="XM_074356760.1"/>
</dbReference>